<dbReference type="SUPFAM" id="SSF52540">
    <property type="entry name" value="P-loop containing nucleoside triphosphate hydrolases"/>
    <property type="match status" value="1"/>
</dbReference>
<dbReference type="AlphaFoldDB" id="A0A3B1AS63"/>
<evidence type="ECO:0000313" key="4">
    <source>
        <dbReference type="EMBL" id="VAX02218.1"/>
    </source>
</evidence>
<protein>
    <submittedName>
        <fullName evidence="4">Isopentenyl-diphosphate Delta-isomerase</fullName>
        <ecNumber evidence="4">5.3.3.2</ecNumber>
    </submittedName>
</protein>
<dbReference type="GO" id="GO:0004452">
    <property type="term" value="F:isopentenyl-diphosphate delta-isomerase activity"/>
    <property type="evidence" value="ECO:0007669"/>
    <property type="project" value="UniProtKB-EC"/>
</dbReference>
<organism evidence="4">
    <name type="scientific">hydrothermal vent metagenome</name>
    <dbReference type="NCBI Taxonomy" id="652676"/>
    <lineage>
        <taxon>unclassified sequences</taxon>
        <taxon>metagenomes</taxon>
        <taxon>ecological metagenomes</taxon>
    </lineage>
</organism>
<dbReference type="InterPro" id="IPR027417">
    <property type="entry name" value="P-loop_NTPase"/>
</dbReference>
<dbReference type="InterPro" id="IPR046833">
    <property type="entry name" value="ABC_N"/>
</dbReference>
<dbReference type="InterPro" id="IPR046834">
    <property type="entry name" value="ABC_ATPase_C"/>
</dbReference>
<proteinExistence type="predicted"/>
<evidence type="ECO:0000259" key="3">
    <source>
        <dbReference type="Pfam" id="PF21117"/>
    </source>
</evidence>
<evidence type="ECO:0000259" key="1">
    <source>
        <dbReference type="Pfam" id="PF09818"/>
    </source>
</evidence>
<dbReference type="InterPro" id="IPR019195">
    <property type="entry name" value="ABC_ATPase_put"/>
</dbReference>
<dbReference type="Pfam" id="PF21117">
    <property type="entry name" value="MRB1590_C"/>
    <property type="match status" value="1"/>
</dbReference>
<dbReference type="Pfam" id="PF20446">
    <property type="entry name" value="ABC_N"/>
    <property type="match status" value="1"/>
</dbReference>
<dbReference type="Gene3D" id="3.40.50.300">
    <property type="entry name" value="P-loop containing nucleotide triphosphate hydrolases"/>
    <property type="match status" value="1"/>
</dbReference>
<reference evidence="4" key="1">
    <citation type="submission" date="2018-06" db="EMBL/GenBank/DDBJ databases">
        <authorList>
            <person name="Zhirakovskaya E."/>
        </authorList>
    </citation>
    <scope>NUCLEOTIDE SEQUENCE</scope>
</reference>
<feature type="domain" description="MRB1590-like C-terminal" evidence="3">
    <location>
        <begin position="468"/>
        <end position="563"/>
    </location>
</feature>
<gene>
    <name evidence="4" type="ORF">MNBD_GAMMA20-986</name>
</gene>
<dbReference type="PANTHER" id="PTHR38149">
    <property type="entry name" value="ATPASE"/>
    <property type="match status" value="1"/>
</dbReference>
<feature type="domain" description="ATPase of the ABC class N-terminal" evidence="2">
    <location>
        <begin position="1"/>
        <end position="166"/>
    </location>
</feature>
<dbReference type="Pfam" id="PF09818">
    <property type="entry name" value="ABC_ATPase"/>
    <property type="match status" value="1"/>
</dbReference>
<name>A0A3B1AS63_9ZZZZ</name>
<feature type="domain" description="ATPase of the ABC class C-terminal" evidence="1">
    <location>
        <begin position="172"/>
        <end position="438"/>
    </location>
</feature>
<dbReference type="EMBL" id="UOFU01000255">
    <property type="protein sequence ID" value="VAX02218.1"/>
    <property type="molecule type" value="Genomic_DNA"/>
</dbReference>
<sequence>METLRKKLLALDRKGYKAYKSIAGHYAFTVDQLRFSLSINHVQGDPFALPSRISVLVEMAQARLPDALWRDAVRRVALEDFLRRALNRAIGRYVKGRRGSGCSGEIAIASGGQQVLPRNAVLISAAGVEARLTFGLPAENRRAAGREAMAMFFDELPRLVAAALCFDNLDAAQAQRHVHSVEDQHALRDWLRDEGLVAFVANGAHLPRASGVDDSPLRNRVLPLTAPDSLTRSVTLPNVGHIAGLAIPAGITLIVGGGFHGKSTLLQALEYGIYNHIPGDGREQVASLETAVKVRAEDGRAIHAVNISPFIDHLPFDRDTVHFSTDNASGSTSQAANIIEALACGAELLLIDEDTSATNFMIRDRRMQQLVANNKEPITPLIHRVRELYTEYGVSSVIVMGGSGDYFDVADTVIMMDAYVPHDVTLQARALARPIETALAELPAFDREAARCPGPSALDASRGKRPVKIDSPETSLLRYGNQRIDLSQVEQLIDIGQTRTIGLMIHYFARHYATDCRSLVVGLRQVMADAEQFGLDRFSEYKVGNLALPRLFELAAAVNRMREGDWR</sequence>
<dbReference type="InterPro" id="IPR049069">
    <property type="entry name" value="MRB1590-like_C"/>
</dbReference>
<dbReference type="EC" id="5.3.3.2" evidence="4"/>
<keyword evidence="4" id="KW-0413">Isomerase</keyword>
<dbReference type="PANTHER" id="PTHR38149:SF1">
    <property type="entry name" value="ATPASE"/>
    <property type="match status" value="1"/>
</dbReference>
<accession>A0A3B1AS63</accession>
<evidence type="ECO:0000259" key="2">
    <source>
        <dbReference type="Pfam" id="PF20446"/>
    </source>
</evidence>